<dbReference type="PANTHER" id="PTHR43831:SF1">
    <property type="entry name" value="ISOBUTYRYL-COA DEHYDROGENASE, MITOCHONDRIAL"/>
    <property type="match status" value="1"/>
</dbReference>
<dbReference type="InterPro" id="IPR006089">
    <property type="entry name" value="Acyl-CoA_DH_CS"/>
</dbReference>
<protein>
    <recommendedName>
        <fullName evidence="10">Isobutyryl-CoA dehydrogenase, mitochondrial</fullName>
    </recommendedName>
</protein>
<dbReference type="RefSeq" id="XP_044557485.1">
    <property type="nucleotide sequence ID" value="XM_044712936.1"/>
</dbReference>
<dbReference type="Pfam" id="PF00441">
    <property type="entry name" value="Acyl-CoA_dh_1"/>
    <property type="match status" value="1"/>
</dbReference>
<dbReference type="Pfam" id="PF02770">
    <property type="entry name" value="Acyl-CoA_dh_M"/>
    <property type="match status" value="1"/>
</dbReference>
<reference evidence="15 16" key="1">
    <citation type="journal article" date="2019" name="Sci. Rep.">
        <title>Nanopore sequencing improves the draft genome of the human pathogenic amoeba Naegleria fowleri.</title>
        <authorList>
            <person name="Liechti N."/>
            <person name="Schurch N."/>
            <person name="Bruggmann R."/>
            <person name="Wittwer M."/>
        </authorList>
    </citation>
    <scope>NUCLEOTIDE SEQUENCE [LARGE SCALE GENOMIC DNA]</scope>
    <source>
        <strain evidence="15 16">ATCC 30894</strain>
    </source>
</reference>
<dbReference type="InterPro" id="IPR009075">
    <property type="entry name" value="AcylCo_DH/oxidase_C"/>
</dbReference>
<comment type="cofactor">
    <cofactor evidence="1 11">
        <name>FAD</name>
        <dbReference type="ChEBI" id="CHEBI:57692"/>
    </cofactor>
</comment>
<evidence type="ECO:0000256" key="1">
    <source>
        <dbReference type="ARBA" id="ARBA00001974"/>
    </source>
</evidence>
<dbReference type="Gene3D" id="1.20.140.10">
    <property type="entry name" value="Butyryl-CoA Dehydrogenase, subunit A, domain 3"/>
    <property type="match status" value="1"/>
</dbReference>
<dbReference type="GO" id="GO:0009083">
    <property type="term" value="P:branched-chain amino acid catabolic process"/>
    <property type="evidence" value="ECO:0007669"/>
    <property type="project" value="UniProtKB-KW"/>
</dbReference>
<dbReference type="GO" id="GO:0005739">
    <property type="term" value="C:mitochondrion"/>
    <property type="evidence" value="ECO:0007669"/>
    <property type="project" value="TreeGrafter"/>
</dbReference>
<evidence type="ECO:0000313" key="16">
    <source>
        <dbReference type="Proteomes" id="UP000444721"/>
    </source>
</evidence>
<comment type="similarity">
    <text evidence="3 11">Belongs to the acyl-CoA dehydrogenase family.</text>
</comment>
<keyword evidence="6 11" id="KW-0274">FAD</keyword>
<evidence type="ECO:0000256" key="7">
    <source>
        <dbReference type="ARBA" id="ARBA00023002"/>
    </source>
</evidence>
<dbReference type="InterPro" id="IPR009100">
    <property type="entry name" value="AcylCoA_DH/oxidase_NM_dom_sf"/>
</dbReference>
<evidence type="ECO:0000256" key="3">
    <source>
        <dbReference type="ARBA" id="ARBA00009347"/>
    </source>
</evidence>
<comment type="catalytic activity">
    <reaction evidence="9">
        <text>propanoyl-CoA + oxidized [electron-transfer flavoprotein] + H(+) = acryloyl-CoA + reduced [electron-transfer flavoprotein]</text>
        <dbReference type="Rhea" id="RHEA:31287"/>
        <dbReference type="Rhea" id="RHEA-COMP:10685"/>
        <dbReference type="Rhea" id="RHEA-COMP:10686"/>
        <dbReference type="ChEBI" id="CHEBI:15378"/>
        <dbReference type="ChEBI" id="CHEBI:57367"/>
        <dbReference type="ChEBI" id="CHEBI:57392"/>
        <dbReference type="ChEBI" id="CHEBI:57692"/>
        <dbReference type="ChEBI" id="CHEBI:58307"/>
    </reaction>
    <physiologicalReaction direction="left-to-right" evidence="9">
        <dbReference type="Rhea" id="RHEA:31288"/>
    </physiologicalReaction>
</comment>
<dbReference type="FunFam" id="1.20.140.10:FF:000001">
    <property type="entry name" value="Acyl-CoA dehydrogenase"/>
    <property type="match status" value="1"/>
</dbReference>
<dbReference type="Proteomes" id="UP000444721">
    <property type="component" value="Unassembled WGS sequence"/>
</dbReference>
<dbReference type="VEuPathDB" id="AmoebaDB:FDP41_009020"/>
<dbReference type="OMA" id="NMATWML"/>
<evidence type="ECO:0000259" key="12">
    <source>
        <dbReference type="Pfam" id="PF00441"/>
    </source>
</evidence>
<comment type="pathway">
    <text evidence="2">Amino-acid degradation; L-valine degradation.</text>
</comment>
<dbReference type="InterPro" id="IPR036250">
    <property type="entry name" value="AcylCo_DH-like_C"/>
</dbReference>
<accession>A0A6A5BE04</accession>
<keyword evidence="7 11" id="KW-0560">Oxidoreductase</keyword>
<evidence type="ECO:0000256" key="9">
    <source>
        <dbReference type="ARBA" id="ARBA00050268"/>
    </source>
</evidence>
<feature type="domain" description="Acyl-CoA dehydrogenase/oxidase N-terminal" evidence="14">
    <location>
        <begin position="64"/>
        <end position="176"/>
    </location>
</feature>
<feature type="domain" description="Acyl-CoA oxidase/dehydrogenase middle" evidence="13">
    <location>
        <begin position="181"/>
        <end position="284"/>
    </location>
</feature>
<keyword evidence="4" id="KW-0101">Branched-chain amino acid catabolism</keyword>
<keyword evidence="16" id="KW-1185">Reference proteome</keyword>
<dbReference type="AlphaFoldDB" id="A0A6A5BE04"/>
<sequence length="456" mass="50708">MLKQQSTLFNLARGNLKCLKQSSSSSSSTSLQFLKSANLPSGQQRFLSTSNQELITHSEQFNLTPEQLEFQQLAKEFTNKHFQAHIVSEWDRNKTFPVETLREAAQLGFGGIYVSTDYGGTGLSRLDASIIFEQLAKGDVSTTAYLTIHNMCCWMIDQYGTPQQKERYLPALCSMEQFASYCLTEPNSGSDAASLRTRAVQSEDGESFVLNGEKAFISGGGSSDVYLVMARVVSSENQQSSSSDASNITCFIIEKNTPGLSFGKNEVKLGWNTQPTRAVIMDNVRLKKENILGEIGQGFKIAMQGLDGGRINIATCSVGGAQQCMNMAGEYLHTRKQFGKTLSQFQHLQFKLADMATRVHASRLMVRAAAAQLDMEKSSHSTTFCAMAKRFATDECFDVVNDALQMFGGYGYLNEYGIERYLRDLRVHCILEGTNEVMRLITSRYYLSLYKDGSQQ</sequence>
<dbReference type="InterPro" id="IPR037069">
    <property type="entry name" value="AcylCoA_DH/ox_N_sf"/>
</dbReference>
<evidence type="ECO:0000259" key="14">
    <source>
        <dbReference type="Pfam" id="PF02771"/>
    </source>
</evidence>
<evidence type="ECO:0000256" key="10">
    <source>
        <dbReference type="ARBA" id="ARBA00071686"/>
    </source>
</evidence>
<dbReference type="InterPro" id="IPR006091">
    <property type="entry name" value="Acyl-CoA_Oxase/DH_mid-dom"/>
</dbReference>
<dbReference type="Gene3D" id="2.40.110.10">
    <property type="entry name" value="Butyryl-CoA Dehydrogenase, subunit A, domain 2"/>
    <property type="match status" value="1"/>
</dbReference>
<dbReference type="GO" id="GO:0050660">
    <property type="term" value="F:flavin adenine dinucleotide binding"/>
    <property type="evidence" value="ECO:0007669"/>
    <property type="project" value="InterPro"/>
</dbReference>
<dbReference type="GO" id="GO:0003995">
    <property type="term" value="F:acyl-CoA dehydrogenase activity"/>
    <property type="evidence" value="ECO:0007669"/>
    <property type="project" value="InterPro"/>
</dbReference>
<comment type="caution">
    <text evidence="15">The sequence shown here is derived from an EMBL/GenBank/DDBJ whole genome shotgun (WGS) entry which is preliminary data.</text>
</comment>
<feature type="domain" description="Acyl-CoA dehydrogenase/oxidase C-terminal" evidence="12">
    <location>
        <begin position="296"/>
        <end position="444"/>
    </location>
</feature>
<evidence type="ECO:0000256" key="8">
    <source>
        <dbReference type="ARBA" id="ARBA00049552"/>
    </source>
</evidence>
<dbReference type="InterPro" id="IPR046373">
    <property type="entry name" value="Acyl-CoA_Oxase/DH_mid-dom_sf"/>
</dbReference>
<dbReference type="FunFam" id="2.40.110.10:FF:000001">
    <property type="entry name" value="Acyl-CoA dehydrogenase, mitochondrial"/>
    <property type="match status" value="1"/>
</dbReference>
<dbReference type="EMBL" id="VFQX01000066">
    <property type="protein sequence ID" value="KAF0972771.1"/>
    <property type="molecule type" value="Genomic_DNA"/>
</dbReference>
<evidence type="ECO:0000313" key="15">
    <source>
        <dbReference type="EMBL" id="KAF0972771.1"/>
    </source>
</evidence>
<dbReference type="PANTHER" id="PTHR43831">
    <property type="entry name" value="ISOBUTYRYL-COA DEHYDROGENASE"/>
    <property type="match status" value="1"/>
</dbReference>
<gene>
    <name evidence="15" type="ORF">FDP41_009020</name>
</gene>
<dbReference type="VEuPathDB" id="AmoebaDB:NfTy_046880"/>
<dbReference type="OrthoDB" id="10254877at2759"/>
<dbReference type="PROSITE" id="PS00073">
    <property type="entry name" value="ACYL_COA_DH_2"/>
    <property type="match status" value="1"/>
</dbReference>
<dbReference type="PROSITE" id="PS00072">
    <property type="entry name" value="ACYL_COA_DH_1"/>
    <property type="match status" value="1"/>
</dbReference>
<dbReference type="Gene3D" id="1.10.540.10">
    <property type="entry name" value="Acyl-CoA dehydrogenase/oxidase, N-terminal domain"/>
    <property type="match status" value="1"/>
</dbReference>
<evidence type="ECO:0000256" key="4">
    <source>
        <dbReference type="ARBA" id="ARBA00022456"/>
    </source>
</evidence>
<evidence type="ECO:0000259" key="13">
    <source>
        <dbReference type="Pfam" id="PF02770"/>
    </source>
</evidence>
<comment type="catalytic activity">
    <reaction evidence="8">
        <text>(2S)-2-methylbutanoyl-CoA + oxidized [electron-transfer flavoprotein] + H(+) = (2E)-2-methylbut-2-enoyl-CoA + reduced [electron-transfer flavoprotein]</text>
        <dbReference type="Rhea" id="RHEA:48256"/>
        <dbReference type="Rhea" id="RHEA-COMP:10685"/>
        <dbReference type="Rhea" id="RHEA-COMP:10686"/>
        <dbReference type="ChEBI" id="CHEBI:15378"/>
        <dbReference type="ChEBI" id="CHEBI:57337"/>
        <dbReference type="ChEBI" id="CHEBI:57692"/>
        <dbReference type="ChEBI" id="CHEBI:58307"/>
        <dbReference type="ChEBI" id="CHEBI:88166"/>
    </reaction>
    <physiologicalReaction direction="left-to-right" evidence="8">
        <dbReference type="Rhea" id="RHEA:48257"/>
    </physiologicalReaction>
</comment>
<evidence type="ECO:0000256" key="5">
    <source>
        <dbReference type="ARBA" id="ARBA00022630"/>
    </source>
</evidence>
<evidence type="ECO:0000256" key="6">
    <source>
        <dbReference type="ARBA" id="ARBA00022827"/>
    </source>
</evidence>
<name>A0A6A5BE04_NAEFO</name>
<dbReference type="GeneID" id="68116237"/>
<dbReference type="Pfam" id="PF02771">
    <property type="entry name" value="Acyl-CoA_dh_N"/>
    <property type="match status" value="1"/>
</dbReference>
<dbReference type="SUPFAM" id="SSF47203">
    <property type="entry name" value="Acyl-CoA dehydrogenase C-terminal domain-like"/>
    <property type="match status" value="1"/>
</dbReference>
<dbReference type="VEuPathDB" id="AmoebaDB:NF0025800"/>
<evidence type="ECO:0000256" key="2">
    <source>
        <dbReference type="ARBA" id="ARBA00005109"/>
    </source>
</evidence>
<evidence type="ECO:0000256" key="11">
    <source>
        <dbReference type="RuleBase" id="RU362125"/>
    </source>
</evidence>
<organism evidence="15 16">
    <name type="scientific">Naegleria fowleri</name>
    <name type="common">Brain eating amoeba</name>
    <dbReference type="NCBI Taxonomy" id="5763"/>
    <lineage>
        <taxon>Eukaryota</taxon>
        <taxon>Discoba</taxon>
        <taxon>Heterolobosea</taxon>
        <taxon>Tetramitia</taxon>
        <taxon>Eutetramitia</taxon>
        <taxon>Vahlkampfiidae</taxon>
        <taxon>Naegleria</taxon>
    </lineage>
</organism>
<dbReference type="InterPro" id="IPR052547">
    <property type="entry name" value="Mito_Isobutyryl-CoADH"/>
</dbReference>
<dbReference type="InterPro" id="IPR013786">
    <property type="entry name" value="AcylCoA_DH/ox_N"/>
</dbReference>
<dbReference type="SUPFAM" id="SSF56645">
    <property type="entry name" value="Acyl-CoA dehydrogenase NM domain-like"/>
    <property type="match status" value="1"/>
</dbReference>
<proteinExistence type="inferred from homology"/>
<keyword evidence="5 11" id="KW-0285">Flavoprotein</keyword>